<dbReference type="InterPro" id="IPR036390">
    <property type="entry name" value="WH_DNA-bd_sf"/>
</dbReference>
<evidence type="ECO:0000313" key="9">
    <source>
        <dbReference type="EMBL" id="ACO63166.1"/>
    </source>
</evidence>
<evidence type="ECO:0000256" key="3">
    <source>
        <dbReference type="ARBA" id="ARBA00022705"/>
    </source>
</evidence>
<dbReference type="Proteomes" id="UP000002009">
    <property type="component" value="Chromosome 4"/>
</dbReference>
<dbReference type="OrthoDB" id="1926878at2759"/>
<keyword evidence="4" id="KW-0131">Cell cycle</keyword>
<dbReference type="InterPro" id="IPR050311">
    <property type="entry name" value="ORC1/CDC6"/>
</dbReference>
<dbReference type="STRING" id="296587.C1E4R2"/>
<feature type="region of interest" description="Disordered" evidence="6">
    <location>
        <begin position="1"/>
        <end position="53"/>
    </location>
</feature>
<dbReference type="InterPro" id="IPR036388">
    <property type="entry name" value="WH-like_DNA-bd_sf"/>
</dbReference>
<evidence type="ECO:0000256" key="6">
    <source>
        <dbReference type="SAM" id="MobiDB-lite"/>
    </source>
</evidence>
<evidence type="ECO:0000256" key="2">
    <source>
        <dbReference type="ARBA" id="ARBA00022618"/>
    </source>
</evidence>
<sequence length="500" mass="53081">MEIADGSTQPAGAGPVYVEIKTEDEEDEVRLSQNDSSFEGLEAADAEPASPEPSLPALGTAAVAWNAADPHMVNQAKQRLHTSVMPGGFAKCRERERRRVVDIIQGCLKKRRSGSVYVCGLPGTGKSLTVSQAEKMIRCWGDGSKEGGGDRHALPAKERPRVAAVNCMALSEPRHVFARVIEELGGVPPALDANGADANGAADVTQLPEVAALRQLPMTVVLLDEMDQLIGKDQAILYELFGLPTLPGSRCVIVGVANAINLVEVTLPRLAARGCEPTVVSFNAYDKDQLQRLLKQRLAGLPFAVFEDAGLELVARKVAAATGDMRRALNICTNAIDICAGEAARAAEEGAAPAGGPAGGFNAPGEDVTLVKMHHVARAISASFNSPVVETMRGLPQHQQMVLCAAVRLFRTAARKETALGVLNDQYTKLCKESKLKGLTSGEFSGVCTVLADLTLLKVGPGREDRQRKVSLGVHADDVVFALQGVNFFRNLIGELNKGA</sequence>
<dbReference type="SUPFAM" id="SSF46785">
    <property type="entry name" value="Winged helix' DNA-binding domain"/>
    <property type="match status" value="1"/>
</dbReference>
<evidence type="ECO:0000259" key="8">
    <source>
        <dbReference type="SMART" id="SM01074"/>
    </source>
</evidence>
<accession>C1E4R2</accession>
<name>C1E4R2_MICCC</name>
<proteinExistence type="inferred from homology"/>
<dbReference type="PANTHER" id="PTHR10763:SF26">
    <property type="entry name" value="CELL DIVISION CONTROL PROTEIN 6 HOMOLOG"/>
    <property type="match status" value="1"/>
</dbReference>
<dbReference type="Pfam" id="PF13401">
    <property type="entry name" value="AAA_22"/>
    <property type="match status" value="1"/>
</dbReference>
<dbReference type="PIRSF" id="PIRSF001767">
    <property type="entry name" value="Cdc6"/>
    <property type="match status" value="1"/>
</dbReference>
<organism evidence="9 10">
    <name type="scientific">Micromonas commoda (strain RCC299 / NOUM17 / CCMP2709)</name>
    <name type="common">Picoplanktonic green alga</name>
    <dbReference type="NCBI Taxonomy" id="296587"/>
    <lineage>
        <taxon>Eukaryota</taxon>
        <taxon>Viridiplantae</taxon>
        <taxon>Chlorophyta</taxon>
        <taxon>Mamiellophyceae</taxon>
        <taxon>Mamiellales</taxon>
        <taxon>Mamiellaceae</taxon>
        <taxon>Micromonas</taxon>
    </lineage>
</organism>
<dbReference type="FunCoup" id="C1E4R2">
    <property type="interactions" value="1097"/>
</dbReference>
<dbReference type="InterPro" id="IPR003593">
    <property type="entry name" value="AAA+_ATPase"/>
</dbReference>
<dbReference type="Gene3D" id="3.40.50.300">
    <property type="entry name" value="P-loop containing nucleotide triphosphate hydrolases"/>
    <property type="match status" value="1"/>
</dbReference>
<dbReference type="GO" id="GO:0005634">
    <property type="term" value="C:nucleus"/>
    <property type="evidence" value="ECO:0007669"/>
    <property type="project" value="TreeGrafter"/>
</dbReference>
<dbReference type="Pfam" id="PF09079">
    <property type="entry name" value="WHD_Cdc6"/>
    <property type="match status" value="1"/>
</dbReference>
<dbReference type="InterPro" id="IPR027417">
    <property type="entry name" value="P-loop_NTPase"/>
</dbReference>
<evidence type="ECO:0000313" key="10">
    <source>
        <dbReference type="Proteomes" id="UP000002009"/>
    </source>
</evidence>
<dbReference type="OMA" id="WPTDEVY"/>
<dbReference type="GO" id="GO:0033314">
    <property type="term" value="P:mitotic DNA replication checkpoint signaling"/>
    <property type="evidence" value="ECO:0007669"/>
    <property type="project" value="TreeGrafter"/>
</dbReference>
<dbReference type="RefSeq" id="XP_002501908.1">
    <property type="nucleotide sequence ID" value="XM_002501862.1"/>
</dbReference>
<dbReference type="Gene3D" id="1.10.10.10">
    <property type="entry name" value="Winged helix-like DNA-binding domain superfamily/Winged helix DNA-binding domain"/>
    <property type="match status" value="1"/>
</dbReference>
<evidence type="ECO:0000256" key="5">
    <source>
        <dbReference type="PIRNR" id="PIRNR001767"/>
    </source>
</evidence>
<keyword evidence="10" id="KW-1185">Reference proteome</keyword>
<dbReference type="InterPro" id="IPR015163">
    <property type="entry name" value="Cdc6_C"/>
</dbReference>
<dbReference type="GO" id="GO:0006270">
    <property type="term" value="P:DNA replication initiation"/>
    <property type="evidence" value="ECO:0007669"/>
    <property type="project" value="UniProtKB-UniRule"/>
</dbReference>
<dbReference type="SUPFAM" id="SSF52540">
    <property type="entry name" value="P-loop containing nucleoside triphosphate hydrolases"/>
    <property type="match status" value="1"/>
</dbReference>
<dbReference type="CDD" id="cd08768">
    <property type="entry name" value="Cdc6_C"/>
    <property type="match status" value="1"/>
</dbReference>
<comment type="similarity">
    <text evidence="1 5">Belongs to the CDC6/cdc18 family.</text>
</comment>
<dbReference type="KEGG" id="mis:MICPUN_81192"/>
<dbReference type="GeneID" id="8243193"/>
<dbReference type="EMBL" id="CP001325">
    <property type="protein sequence ID" value="ACO63166.1"/>
    <property type="molecule type" value="Genomic_DNA"/>
</dbReference>
<dbReference type="PANTHER" id="PTHR10763">
    <property type="entry name" value="CELL DIVISION CONTROL PROTEIN 6-RELATED"/>
    <property type="match status" value="1"/>
</dbReference>
<dbReference type="AlphaFoldDB" id="C1E4R2"/>
<feature type="domain" description="Cdc6 C-terminal" evidence="8">
    <location>
        <begin position="403"/>
        <end position="483"/>
    </location>
</feature>
<protein>
    <recommendedName>
        <fullName evidence="5">Cell division control protein</fullName>
    </recommendedName>
</protein>
<dbReference type="InterPro" id="IPR049945">
    <property type="entry name" value="AAA_22"/>
</dbReference>
<keyword evidence="3" id="KW-0235">DNA replication</keyword>
<dbReference type="SMART" id="SM00382">
    <property type="entry name" value="AAA"/>
    <property type="match status" value="1"/>
</dbReference>
<evidence type="ECO:0000256" key="4">
    <source>
        <dbReference type="ARBA" id="ARBA00023306"/>
    </source>
</evidence>
<dbReference type="eggNOG" id="KOG2227">
    <property type="taxonomic scope" value="Eukaryota"/>
</dbReference>
<dbReference type="SMART" id="SM01074">
    <property type="entry name" value="Cdc6_C"/>
    <property type="match status" value="1"/>
</dbReference>
<dbReference type="GO" id="GO:0003688">
    <property type="term" value="F:DNA replication origin binding"/>
    <property type="evidence" value="ECO:0007669"/>
    <property type="project" value="TreeGrafter"/>
</dbReference>
<dbReference type="InParanoid" id="C1E4R2"/>
<evidence type="ECO:0000259" key="7">
    <source>
        <dbReference type="SMART" id="SM00382"/>
    </source>
</evidence>
<gene>
    <name evidence="9" type="ORF">MICPUN_81192</name>
</gene>
<feature type="compositionally biased region" description="Polar residues" evidence="6">
    <location>
        <begin position="1"/>
        <end position="10"/>
    </location>
</feature>
<dbReference type="Gene3D" id="1.10.8.60">
    <property type="match status" value="1"/>
</dbReference>
<reference evidence="9 10" key="1">
    <citation type="journal article" date="2009" name="Science">
        <title>Green evolution and dynamic adaptations revealed by genomes of the marine picoeukaryotes Micromonas.</title>
        <authorList>
            <person name="Worden A.Z."/>
            <person name="Lee J.H."/>
            <person name="Mock T."/>
            <person name="Rouze P."/>
            <person name="Simmons M.P."/>
            <person name="Aerts A.L."/>
            <person name="Allen A.E."/>
            <person name="Cuvelier M.L."/>
            <person name="Derelle E."/>
            <person name="Everett M.V."/>
            <person name="Foulon E."/>
            <person name="Grimwood J."/>
            <person name="Gundlach H."/>
            <person name="Henrissat B."/>
            <person name="Napoli C."/>
            <person name="McDonald S.M."/>
            <person name="Parker M.S."/>
            <person name="Rombauts S."/>
            <person name="Salamov A."/>
            <person name="Von Dassow P."/>
            <person name="Badger J.H."/>
            <person name="Coutinho P.M."/>
            <person name="Demir E."/>
            <person name="Dubchak I."/>
            <person name="Gentemann C."/>
            <person name="Eikrem W."/>
            <person name="Gready J.E."/>
            <person name="John U."/>
            <person name="Lanier W."/>
            <person name="Lindquist E.A."/>
            <person name="Lucas S."/>
            <person name="Mayer K.F."/>
            <person name="Moreau H."/>
            <person name="Not F."/>
            <person name="Otillar R."/>
            <person name="Panaud O."/>
            <person name="Pangilinan J."/>
            <person name="Paulsen I."/>
            <person name="Piegu B."/>
            <person name="Poliakov A."/>
            <person name="Robbens S."/>
            <person name="Schmutz J."/>
            <person name="Toulza E."/>
            <person name="Wyss T."/>
            <person name="Zelensky A."/>
            <person name="Zhou K."/>
            <person name="Armbrust E.V."/>
            <person name="Bhattacharya D."/>
            <person name="Goodenough U.W."/>
            <person name="Van de Peer Y."/>
            <person name="Grigoriev I.V."/>
        </authorList>
    </citation>
    <scope>NUCLEOTIDE SEQUENCE [LARGE SCALE GENOMIC DNA]</scope>
    <source>
        <strain evidence="10">RCC299 / NOUM17</strain>
    </source>
</reference>
<keyword evidence="2" id="KW-0132">Cell division</keyword>
<dbReference type="GO" id="GO:0051301">
    <property type="term" value="P:cell division"/>
    <property type="evidence" value="ECO:0007669"/>
    <property type="project" value="UniProtKB-UniRule"/>
</dbReference>
<feature type="domain" description="AAA+ ATPase" evidence="7">
    <location>
        <begin position="112"/>
        <end position="286"/>
    </location>
</feature>
<dbReference type="InterPro" id="IPR016314">
    <property type="entry name" value="Cdc6/18"/>
</dbReference>
<evidence type="ECO:0000256" key="1">
    <source>
        <dbReference type="ARBA" id="ARBA00006184"/>
    </source>
</evidence>